<evidence type="ECO:0000313" key="9">
    <source>
        <dbReference type="Proteomes" id="UP000197138"/>
    </source>
</evidence>
<evidence type="ECO:0000256" key="3">
    <source>
        <dbReference type="ARBA" id="ARBA00022448"/>
    </source>
</evidence>
<reference evidence="9" key="1">
    <citation type="journal article" date="2017" name="Plant J.">
        <title>The pomegranate (Punica granatum L.) genome and the genomics of punicalagin biosynthesis.</title>
        <authorList>
            <person name="Qin G."/>
            <person name="Xu C."/>
            <person name="Ming R."/>
            <person name="Tang H."/>
            <person name="Guyot R."/>
            <person name="Kramer E.M."/>
            <person name="Hu Y."/>
            <person name="Yi X."/>
            <person name="Qi Y."/>
            <person name="Xu X."/>
            <person name="Gao Z."/>
            <person name="Pan H."/>
            <person name="Jian J."/>
            <person name="Tian Y."/>
            <person name="Yue Z."/>
            <person name="Xu Y."/>
        </authorList>
    </citation>
    <scope>NUCLEOTIDE SEQUENCE [LARGE SCALE GENOMIC DNA]</scope>
    <source>
        <strain evidence="9">cv. Dabenzi</strain>
    </source>
</reference>
<evidence type="ECO:0000256" key="7">
    <source>
        <dbReference type="RuleBase" id="RU004914"/>
    </source>
</evidence>
<keyword evidence="4 7" id="KW-0812">Transmembrane</keyword>
<dbReference type="Pfam" id="PF01554">
    <property type="entry name" value="MatE"/>
    <property type="match status" value="1"/>
</dbReference>
<dbReference type="PANTHER" id="PTHR11206">
    <property type="entry name" value="MULTIDRUG RESISTANCE PROTEIN"/>
    <property type="match status" value="1"/>
</dbReference>
<feature type="transmembrane region" description="Helical" evidence="7">
    <location>
        <begin position="274"/>
        <end position="295"/>
    </location>
</feature>
<feature type="transmembrane region" description="Helical" evidence="7">
    <location>
        <begin position="102"/>
        <end position="126"/>
    </location>
</feature>
<feature type="transmembrane region" description="Helical" evidence="7">
    <location>
        <begin position="426"/>
        <end position="451"/>
    </location>
</feature>
<evidence type="ECO:0000256" key="4">
    <source>
        <dbReference type="ARBA" id="ARBA00022692"/>
    </source>
</evidence>
<dbReference type="Proteomes" id="UP000197138">
    <property type="component" value="Unassembled WGS sequence"/>
</dbReference>
<comment type="similarity">
    <text evidence="2 7">Belongs to the multi antimicrobial extrusion (MATE) (TC 2.A.66.1) family.</text>
</comment>
<accession>A0A218XIN9</accession>
<dbReference type="GO" id="GO:1990961">
    <property type="term" value="P:xenobiotic detoxification by transmembrane export across the plasma membrane"/>
    <property type="evidence" value="ECO:0007669"/>
    <property type="project" value="InterPro"/>
</dbReference>
<evidence type="ECO:0000256" key="6">
    <source>
        <dbReference type="ARBA" id="ARBA00023136"/>
    </source>
</evidence>
<feature type="transmembrane region" description="Helical" evidence="7">
    <location>
        <begin position="301"/>
        <end position="323"/>
    </location>
</feature>
<evidence type="ECO:0000256" key="2">
    <source>
        <dbReference type="ARBA" id="ARBA00010199"/>
    </source>
</evidence>
<dbReference type="NCBIfam" id="TIGR00797">
    <property type="entry name" value="matE"/>
    <property type="match status" value="1"/>
</dbReference>
<feature type="transmembrane region" description="Helical" evidence="7">
    <location>
        <begin position="59"/>
        <end position="82"/>
    </location>
</feature>
<feature type="transmembrane region" description="Helical" evidence="7">
    <location>
        <begin position="177"/>
        <end position="197"/>
    </location>
</feature>
<name>A0A218XIN9_PUNGR</name>
<proteinExistence type="inferred from homology"/>
<keyword evidence="5 7" id="KW-1133">Transmembrane helix</keyword>
<dbReference type="GO" id="GO:0042910">
    <property type="term" value="F:xenobiotic transmembrane transporter activity"/>
    <property type="evidence" value="ECO:0007669"/>
    <property type="project" value="InterPro"/>
</dbReference>
<feature type="transmembrane region" description="Helical" evidence="7">
    <location>
        <begin position="463"/>
        <end position="487"/>
    </location>
</feature>
<evidence type="ECO:0000256" key="5">
    <source>
        <dbReference type="ARBA" id="ARBA00022989"/>
    </source>
</evidence>
<dbReference type="CDD" id="cd13132">
    <property type="entry name" value="MATE_eukaryotic"/>
    <property type="match status" value="1"/>
</dbReference>
<keyword evidence="3" id="KW-0813">Transport</keyword>
<protein>
    <recommendedName>
        <fullName evidence="7">Protein DETOXIFICATION</fullName>
    </recommendedName>
    <alternativeName>
        <fullName evidence="7">Multidrug and toxic compound extrusion protein</fullName>
    </alternativeName>
</protein>
<feature type="transmembrane region" description="Helical" evidence="7">
    <location>
        <begin position="203"/>
        <end position="227"/>
    </location>
</feature>
<evidence type="ECO:0000313" key="8">
    <source>
        <dbReference type="EMBL" id="OWM84640.1"/>
    </source>
</evidence>
<keyword evidence="6 7" id="KW-0472">Membrane</keyword>
<dbReference type="EMBL" id="MTKT01001287">
    <property type="protein sequence ID" value="OWM84640.1"/>
    <property type="molecule type" value="Genomic_DNA"/>
</dbReference>
<gene>
    <name evidence="8" type="ORF">CDL15_Pgr027427</name>
</gene>
<dbReference type="GO" id="GO:0015297">
    <property type="term" value="F:antiporter activity"/>
    <property type="evidence" value="ECO:0007669"/>
    <property type="project" value="InterPro"/>
</dbReference>
<sequence length="506" mass="54230">MEAEETGEQCRGKWVITKGVFVEELKKSSSIAAPMVAVSVAQYTLQVVSMIMVGHLGQLPLSGVAIATAVTNVTGFSLLSGLSGGLETLCGQAYGAQQYKKLGIYAQSAILSLNLVCVPISIFWLFMDRFLTLIGQDPQISHEAQKYSVCLIPALFGAAVLKPTVRFLQTQSLTQPMLFSSVSVLCFHVPLCWILVYKFKLGIVGAALGCGVSTWLNVLLLGLYVMLSSDCEKTRVQLSRDAVLRVREFFRYAIPSAVMVWGCQRKRVQHIGAYINLGAFYLVGLPLGLMLGFVAQLRAKGFWIGIVSGTAVQSALLALITAFTDWRKQGPKELKLPAYILIHLTATSPRRSARSLPERGKEAVPLPYSLSGLSTNTMSSKSRAGKAQNEPFWALKTTAGRRRKNGKEHFPIVEYLREKHQQLAELVAGPGAGAGVGCGAGFGLGIAGGLGLGEWPWEDQLKVVFGVGIGCGLGVGVGYGIGIGYGLSVQSLSSKKPVSDVGILNL</sequence>
<evidence type="ECO:0000256" key="1">
    <source>
        <dbReference type="ARBA" id="ARBA00004141"/>
    </source>
</evidence>
<comment type="caution">
    <text evidence="8">The sequence shown here is derived from an EMBL/GenBank/DDBJ whole genome shotgun (WGS) entry which is preliminary data.</text>
</comment>
<comment type="caution">
    <text evidence="7">Lacks conserved residue(s) required for the propagation of feature annotation.</text>
</comment>
<comment type="subcellular location">
    <subcellularLocation>
        <location evidence="1">Membrane</location>
        <topology evidence="1">Multi-pass membrane protein</topology>
    </subcellularLocation>
</comment>
<dbReference type="InterPro" id="IPR002528">
    <property type="entry name" value="MATE_fam"/>
</dbReference>
<dbReference type="GO" id="GO:0016020">
    <property type="term" value="C:membrane"/>
    <property type="evidence" value="ECO:0007669"/>
    <property type="project" value="UniProtKB-SubCell"/>
</dbReference>
<dbReference type="AlphaFoldDB" id="A0A218XIN9"/>
<organism evidence="8 9">
    <name type="scientific">Punica granatum</name>
    <name type="common">Pomegranate</name>
    <dbReference type="NCBI Taxonomy" id="22663"/>
    <lineage>
        <taxon>Eukaryota</taxon>
        <taxon>Viridiplantae</taxon>
        <taxon>Streptophyta</taxon>
        <taxon>Embryophyta</taxon>
        <taxon>Tracheophyta</taxon>
        <taxon>Spermatophyta</taxon>
        <taxon>Magnoliopsida</taxon>
        <taxon>eudicotyledons</taxon>
        <taxon>Gunneridae</taxon>
        <taxon>Pentapetalae</taxon>
        <taxon>rosids</taxon>
        <taxon>malvids</taxon>
        <taxon>Myrtales</taxon>
        <taxon>Lythraceae</taxon>
        <taxon>Punica</taxon>
    </lineage>
</organism>
<dbReference type="InterPro" id="IPR045069">
    <property type="entry name" value="MATE_euk"/>
</dbReference>